<dbReference type="PANTHER" id="PTHR30606:SF9">
    <property type="entry name" value="LIPID A BIOSYNTHESIS LAUROYLTRANSFERASE"/>
    <property type="match status" value="1"/>
</dbReference>
<dbReference type="Pfam" id="PF03279">
    <property type="entry name" value="Lip_A_acyltrans"/>
    <property type="match status" value="1"/>
</dbReference>
<dbReference type="NCBIfam" id="NF005340">
    <property type="entry name" value="PRK06860.1"/>
    <property type="match status" value="1"/>
</dbReference>
<organism evidence="10 11">
    <name type="scientific">Aliivibrio salmonicida (strain LFI1238)</name>
    <name type="common">Vibrio salmonicida (strain LFI1238)</name>
    <dbReference type="NCBI Taxonomy" id="316275"/>
    <lineage>
        <taxon>Bacteria</taxon>
        <taxon>Pseudomonadati</taxon>
        <taxon>Pseudomonadota</taxon>
        <taxon>Gammaproteobacteria</taxon>
        <taxon>Vibrionales</taxon>
        <taxon>Vibrionaceae</taxon>
        <taxon>Aliivibrio</taxon>
    </lineage>
</organism>
<dbReference type="GO" id="GO:0009103">
    <property type="term" value="P:lipopolysaccharide biosynthetic process"/>
    <property type="evidence" value="ECO:0007669"/>
    <property type="project" value="UniProtKB-UniRule"/>
</dbReference>
<dbReference type="EMBL" id="FM178379">
    <property type="protein sequence ID" value="CAQ77880.1"/>
    <property type="molecule type" value="Genomic_DNA"/>
</dbReference>
<keyword evidence="3 9" id="KW-0808">Transferase</keyword>
<evidence type="ECO:0000256" key="7">
    <source>
        <dbReference type="ARBA" id="ARBA00023136"/>
    </source>
</evidence>
<dbReference type="NCBIfam" id="TIGR02207">
    <property type="entry name" value="lipid_A_htrB"/>
    <property type="match status" value="1"/>
</dbReference>
<evidence type="ECO:0000313" key="10">
    <source>
        <dbReference type="EMBL" id="CAQ77880.1"/>
    </source>
</evidence>
<reference evidence="10 11" key="1">
    <citation type="journal article" date="2008" name="BMC Genomics">
        <title>The genome sequence of the fish pathogen Aliivibrio salmonicida strain LFI1238 shows extensive evidence of gene decay.</title>
        <authorList>
            <person name="Hjerde E."/>
            <person name="Lorentzen M.S."/>
            <person name="Holden M.T."/>
            <person name="Seeger K."/>
            <person name="Paulsen S."/>
            <person name="Bason N."/>
            <person name="Churcher C."/>
            <person name="Harris D."/>
            <person name="Norbertczak H."/>
            <person name="Quail M.A."/>
            <person name="Sanders S."/>
            <person name="Thurston S."/>
            <person name="Parkhill J."/>
            <person name="Willassen N.P."/>
            <person name="Thomson N.R."/>
        </authorList>
    </citation>
    <scope>NUCLEOTIDE SEQUENCE [LARGE SCALE GENOMIC DNA]</scope>
    <source>
        <strain evidence="10 11">LFI1238</strain>
    </source>
</reference>
<dbReference type="eggNOG" id="COG1560">
    <property type="taxonomic scope" value="Bacteria"/>
</dbReference>
<evidence type="ECO:0000256" key="8">
    <source>
        <dbReference type="ARBA" id="ARBA00023315"/>
    </source>
</evidence>
<evidence type="ECO:0000256" key="4">
    <source>
        <dbReference type="ARBA" id="ARBA00022692"/>
    </source>
</evidence>
<dbReference type="GO" id="GO:0009245">
    <property type="term" value="P:lipid A biosynthetic process"/>
    <property type="evidence" value="ECO:0007669"/>
    <property type="project" value="InterPro"/>
</dbReference>
<comment type="similarity">
    <text evidence="9">Belongs to the LpxL/LpxM/LpxP family.</text>
</comment>
<feature type="transmembrane region" description="Helical" evidence="9">
    <location>
        <begin position="20"/>
        <end position="38"/>
    </location>
</feature>
<evidence type="ECO:0000256" key="3">
    <source>
        <dbReference type="ARBA" id="ARBA00022679"/>
    </source>
</evidence>
<dbReference type="GO" id="GO:0008913">
    <property type="term" value="F:Kdo2-lipid IVA acyltransferase activity"/>
    <property type="evidence" value="ECO:0007669"/>
    <property type="project" value="UniProtKB-EC"/>
</dbReference>
<dbReference type="KEGG" id="vsa:VSAL_I0195"/>
<proteinExistence type="inferred from homology"/>
<comment type="catalytic activity">
    <reaction evidence="9">
        <text>an alpha-Kdo-(2-&gt;4)-alpha-Kdo-(2-&gt;6)-lipid IVA + a fatty acyl-[ACP] = an alpha-Kdo-(2-&gt;4)-alpha-Kdo-(2-&gt;6)-(acyl)-lipid IVA + holo-[ACP]</text>
        <dbReference type="Rhea" id="RHEA:69396"/>
        <dbReference type="Rhea" id="RHEA-COMP:9685"/>
        <dbReference type="Rhea" id="RHEA-COMP:14125"/>
        <dbReference type="ChEBI" id="CHEBI:64479"/>
        <dbReference type="ChEBI" id="CHEBI:138651"/>
        <dbReference type="ChEBI" id="CHEBI:176429"/>
        <dbReference type="ChEBI" id="CHEBI:176430"/>
        <dbReference type="EC" id="2.3.1.241"/>
    </reaction>
</comment>
<dbReference type="EC" id="2.3.1.241" evidence="9"/>
<dbReference type="InterPro" id="IPR011920">
    <property type="entry name" value="Lipid_A_LpxL_LpxP"/>
</dbReference>
<gene>
    <name evidence="10" type="primary">htrB</name>
    <name evidence="9" type="synonym">lpxL</name>
    <name evidence="10" type="ordered locus">VSAL_I0195</name>
</gene>
<evidence type="ECO:0000256" key="2">
    <source>
        <dbReference type="ARBA" id="ARBA00022519"/>
    </source>
</evidence>
<keyword evidence="11" id="KW-1185">Reference proteome</keyword>
<keyword evidence="6 9" id="KW-1133">Transmembrane helix</keyword>
<dbReference type="Proteomes" id="UP000001730">
    <property type="component" value="Chromosome 1"/>
</dbReference>
<dbReference type="HAMAP" id="MF_01942">
    <property type="entry name" value="Lipid_A_LpxL_LpxP"/>
    <property type="match status" value="1"/>
</dbReference>
<comment type="function">
    <text evidence="9">Catalyzes the transfer of an acyl chain from an acyl-[acyl-carrier-protein] (ACP) to a Kdo(2)-lipid IV(A) to form a Kdo(2)-(acyl)-lipid IV(A).</text>
</comment>
<keyword evidence="2 9" id="KW-0997">Cell inner membrane</keyword>
<keyword evidence="8 9" id="KW-0012">Acyltransferase</keyword>
<dbReference type="HOGENOM" id="CLU_049421_1_1_6"/>
<comment type="pathway">
    <text evidence="9">Bacterial outer membrane biogenesis; lipopolysaccharide biosynthesis.</text>
</comment>
<keyword evidence="4 9" id="KW-0812">Transmembrane</keyword>
<dbReference type="PANTHER" id="PTHR30606">
    <property type="entry name" value="LIPID A BIOSYNTHESIS LAUROYL ACYLTRANSFERASE"/>
    <property type="match status" value="1"/>
</dbReference>
<dbReference type="UniPathway" id="UPA00030"/>
<protein>
    <recommendedName>
        <fullName evidence="9">Lipid A biosynthesis acyltransferase</fullName>
        <ecNumber evidence="9">2.3.1.241</ecNumber>
    </recommendedName>
    <alternativeName>
        <fullName evidence="9">Kdo(2)-lipid IV(A) acyltransferase</fullName>
    </alternativeName>
</protein>
<evidence type="ECO:0000256" key="6">
    <source>
        <dbReference type="ARBA" id="ARBA00022989"/>
    </source>
</evidence>
<dbReference type="GO" id="GO:0005886">
    <property type="term" value="C:plasma membrane"/>
    <property type="evidence" value="ECO:0007669"/>
    <property type="project" value="UniProtKB-SubCell"/>
</dbReference>
<sequence>MMSKYQAPTFSYSLLHPKYWGVWFGFGLLFTIVTILPYKATYKLARGLGFLGLKVSTSRAHVARRNLELAFPEMTPSEREAIVIENFKNSGLAIFETAMAWVWPDWRIEKHFSYENVQHLLDFEKEKKGVLVVIVHALNLELTCRAMAAVSPGYGVYRPHNNPAYDFIQYWGRTSHGNQTIDRKDVKGMIRKLRNGERVCYLPDHDYNRNKSVFVPFFAVPDACTTIGTDILISASQCAVITASGFRTYNNYHLNIDHDISDQLPKNDPTGVATVMNQAVERVILRGIPQWMWLHKRFKTMEDPSIKKGIRYD</sequence>
<comment type="subcellular location">
    <subcellularLocation>
        <location evidence="9">Cell inner membrane</location>
        <topology evidence="9">Single-pass membrane protein</topology>
    </subcellularLocation>
</comment>
<evidence type="ECO:0000256" key="9">
    <source>
        <dbReference type="HAMAP-Rule" id="MF_01942"/>
    </source>
</evidence>
<dbReference type="UniPathway" id="UPA00360">
    <property type="reaction ID" value="UER00485"/>
</dbReference>
<keyword evidence="5 9" id="KW-0448">Lipopolysaccharide biosynthesis</keyword>
<dbReference type="InterPro" id="IPR004960">
    <property type="entry name" value="LipA_acyltrans"/>
</dbReference>
<dbReference type="AlphaFoldDB" id="B6EPP6"/>
<keyword evidence="1 9" id="KW-1003">Cell membrane</keyword>
<evidence type="ECO:0000313" key="11">
    <source>
        <dbReference type="Proteomes" id="UP000001730"/>
    </source>
</evidence>
<accession>B6EPP6</accession>
<comment type="pathway">
    <text evidence="9">Glycolipid biosynthesis; KDO(2)-lipid A biosynthesis; KDO(2)-lipid A from CMP-3-deoxy-D-manno-octulosonate and lipid IV(A): step 3/4.</text>
</comment>
<evidence type="ECO:0000256" key="1">
    <source>
        <dbReference type="ARBA" id="ARBA00022475"/>
    </source>
</evidence>
<evidence type="ECO:0000256" key="5">
    <source>
        <dbReference type="ARBA" id="ARBA00022985"/>
    </source>
</evidence>
<dbReference type="PIRSF" id="PIRSF026649">
    <property type="entry name" value="MsbB"/>
    <property type="match status" value="1"/>
</dbReference>
<dbReference type="CDD" id="cd07984">
    <property type="entry name" value="LPLAT_LABLAT-like"/>
    <property type="match status" value="1"/>
</dbReference>
<keyword evidence="7 9" id="KW-0472">Membrane</keyword>
<dbReference type="GO" id="GO:0036104">
    <property type="term" value="P:Kdo2-lipid A biosynthetic process"/>
    <property type="evidence" value="ECO:0007669"/>
    <property type="project" value="UniProtKB-UniRule"/>
</dbReference>
<name>B6EPP6_ALISL</name>
<feature type="short sequence motif" description="HXXXXD motif" evidence="9">
    <location>
        <begin position="136"/>
        <end position="141"/>
    </location>
</feature>